<dbReference type="CDD" id="cd02209">
    <property type="entry name" value="cupin_XRE_C"/>
    <property type="match status" value="1"/>
</dbReference>
<dbReference type="Gene3D" id="2.60.120.10">
    <property type="entry name" value="Jelly Rolls"/>
    <property type="match status" value="1"/>
</dbReference>
<sequence>METVRQPENDQAVVSRRLREVRTKKGLSVNELATKSSVSAGMISQIERGISSPSVKTLERLRTALDVPLTDLFSEGASDSEENSKARREGNFVRRSASRPKFLVQASGLRKELLTPEGQHDLQFMLIHFDPGTSSSEVLMGAGEKGGMVLTGKLELMVDNHTVEIQEGDSFQFNSALAHRLRNVSRETASVIWFMDTRRPRVEM</sequence>
<dbReference type="InterPro" id="IPR010982">
    <property type="entry name" value="Lambda_DNA-bd_dom_sf"/>
</dbReference>
<dbReference type="CDD" id="cd00093">
    <property type="entry name" value="HTH_XRE"/>
    <property type="match status" value="1"/>
</dbReference>
<dbReference type="InterPro" id="IPR013096">
    <property type="entry name" value="Cupin_2"/>
</dbReference>
<protein>
    <submittedName>
        <fullName evidence="3">HTH-type transcriptional regulator SutR</fullName>
    </submittedName>
</protein>
<keyword evidence="1" id="KW-0238">DNA-binding</keyword>
<name>A0A5E4V0Y0_9BURK</name>
<dbReference type="PANTHER" id="PTHR46797:SF2">
    <property type="entry name" value="TRANSCRIPTIONAL REGULATOR"/>
    <property type="match status" value="1"/>
</dbReference>
<dbReference type="EMBL" id="CABPRU010000004">
    <property type="protein sequence ID" value="VVE05781.1"/>
    <property type="molecule type" value="Genomic_DNA"/>
</dbReference>
<dbReference type="Pfam" id="PF07883">
    <property type="entry name" value="Cupin_2"/>
    <property type="match status" value="1"/>
</dbReference>
<dbReference type="GO" id="GO:0003677">
    <property type="term" value="F:DNA binding"/>
    <property type="evidence" value="ECO:0007669"/>
    <property type="project" value="UniProtKB-KW"/>
</dbReference>
<evidence type="ECO:0000256" key="1">
    <source>
        <dbReference type="ARBA" id="ARBA00023125"/>
    </source>
</evidence>
<keyword evidence="4" id="KW-1185">Reference proteome</keyword>
<dbReference type="GO" id="GO:0003700">
    <property type="term" value="F:DNA-binding transcription factor activity"/>
    <property type="evidence" value="ECO:0007669"/>
    <property type="project" value="TreeGrafter"/>
</dbReference>
<feature type="domain" description="HTH cro/C1-type" evidence="2">
    <location>
        <begin position="18"/>
        <end position="72"/>
    </location>
</feature>
<dbReference type="AlphaFoldDB" id="A0A5E4V0Y0"/>
<dbReference type="SUPFAM" id="SSF51182">
    <property type="entry name" value="RmlC-like cupins"/>
    <property type="match status" value="1"/>
</dbReference>
<proteinExistence type="predicted"/>
<dbReference type="PANTHER" id="PTHR46797">
    <property type="entry name" value="HTH-TYPE TRANSCRIPTIONAL REGULATOR"/>
    <property type="match status" value="1"/>
</dbReference>
<dbReference type="SMART" id="SM00530">
    <property type="entry name" value="HTH_XRE"/>
    <property type="match status" value="1"/>
</dbReference>
<evidence type="ECO:0000313" key="3">
    <source>
        <dbReference type="EMBL" id="VVE05781.1"/>
    </source>
</evidence>
<dbReference type="Pfam" id="PF01381">
    <property type="entry name" value="HTH_3"/>
    <property type="match status" value="1"/>
</dbReference>
<dbReference type="PROSITE" id="PS50943">
    <property type="entry name" value="HTH_CROC1"/>
    <property type="match status" value="1"/>
</dbReference>
<reference evidence="3 4" key="1">
    <citation type="submission" date="2019-08" db="EMBL/GenBank/DDBJ databases">
        <authorList>
            <person name="Peeters C."/>
        </authorList>
    </citation>
    <scope>NUCLEOTIDE SEQUENCE [LARGE SCALE GENOMIC DNA]</scope>
    <source>
        <strain evidence="3 4">LMG 31013</strain>
    </source>
</reference>
<dbReference type="SUPFAM" id="SSF47413">
    <property type="entry name" value="lambda repressor-like DNA-binding domains"/>
    <property type="match status" value="1"/>
</dbReference>
<dbReference type="InterPro" id="IPR014710">
    <property type="entry name" value="RmlC-like_jellyroll"/>
</dbReference>
<gene>
    <name evidence="3" type="primary">sutR_1</name>
    <name evidence="3" type="ORF">PTE31013_02381</name>
</gene>
<evidence type="ECO:0000313" key="4">
    <source>
        <dbReference type="Proteomes" id="UP000334380"/>
    </source>
</evidence>
<dbReference type="InterPro" id="IPR011051">
    <property type="entry name" value="RmlC_Cupin_sf"/>
</dbReference>
<dbReference type="InterPro" id="IPR001387">
    <property type="entry name" value="Cro/C1-type_HTH"/>
</dbReference>
<dbReference type="InterPro" id="IPR050807">
    <property type="entry name" value="TransReg_Diox_bact_type"/>
</dbReference>
<accession>A0A5E4V0Y0</accession>
<dbReference type="Proteomes" id="UP000334380">
    <property type="component" value="Unassembled WGS sequence"/>
</dbReference>
<dbReference type="Gene3D" id="1.10.260.40">
    <property type="entry name" value="lambda repressor-like DNA-binding domains"/>
    <property type="match status" value="1"/>
</dbReference>
<dbReference type="GO" id="GO:0005829">
    <property type="term" value="C:cytosol"/>
    <property type="evidence" value="ECO:0007669"/>
    <property type="project" value="TreeGrafter"/>
</dbReference>
<organism evidence="3 4">
    <name type="scientific">Pandoraea terrigena</name>
    <dbReference type="NCBI Taxonomy" id="2508292"/>
    <lineage>
        <taxon>Bacteria</taxon>
        <taxon>Pseudomonadati</taxon>
        <taxon>Pseudomonadota</taxon>
        <taxon>Betaproteobacteria</taxon>
        <taxon>Burkholderiales</taxon>
        <taxon>Burkholderiaceae</taxon>
        <taxon>Pandoraea</taxon>
    </lineage>
</organism>
<evidence type="ECO:0000259" key="2">
    <source>
        <dbReference type="PROSITE" id="PS50943"/>
    </source>
</evidence>